<name>A0ABN3U9H3_9ACTN</name>
<keyword evidence="3" id="KW-1185">Reference proteome</keyword>
<dbReference type="InterPro" id="IPR011650">
    <property type="entry name" value="Peptidase_M20_dimer"/>
</dbReference>
<dbReference type="Gene3D" id="3.30.70.360">
    <property type="match status" value="1"/>
</dbReference>
<dbReference type="RefSeq" id="WP_344451313.1">
    <property type="nucleotide sequence ID" value="NZ_BAAATZ010000012.1"/>
</dbReference>
<protein>
    <submittedName>
        <fullName evidence="2">M20 family metallopeptidase</fullName>
    </submittedName>
</protein>
<dbReference type="Gene3D" id="3.40.630.10">
    <property type="entry name" value="Zn peptidases"/>
    <property type="match status" value="1"/>
</dbReference>
<dbReference type="Proteomes" id="UP001501842">
    <property type="component" value="Unassembled WGS sequence"/>
</dbReference>
<dbReference type="PANTHER" id="PTHR11014">
    <property type="entry name" value="PEPTIDASE M20 FAMILY MEMBER"/>
    <property type="match status" value="1"/>
</dbReference>
<reference evidence="2 3" key="1">
    <citation type="journal article" date="2019" name="Int. J. Syst. Evol. Microbiol.">
        <title>The Global Catalogue of Microorganisms (GCM) 10K type strain sequencing project: providing services to taxonomists for standard genome sequencing and annotation.</title>
        <authorList>
            <consortium name="The Broad Institute Genomics Platform"/>
            <consortium name="The Broad Institute Genome Sequencing Center for Infectious Disease"/>
            <person name="Wu L."/>
            <person name="Ma J."/>
        </authorList>
    </citation>
    <scope>NUCLEOTIDE SEQUENCE [LARGE SCALE GENOMIC DNA]</scope>
    <source>
        <strain evidence="2 3">JCM 8201</strain>
    </source>
</reference>
<dbReference type="InterPro" id="IPR017439">
    <property type="entry name" value="Amidohydrolase"/>
</dbReference>
<gene>
    <name evidence="2" type="ORF">GCM10010439_33330</name>
</gene>
<dbReference type="CDD" id="cd03886">
    <property type="entry name" value="M20_Acy1"/>
    <property type="match status" value="1"/>
</dbReference>
<dbReference type="InterPro" id="IPR036264">
    <property type="entry name" value="Bact_exopeptidase_dim_dom"/>
</dbReference>
<dbReference type="SUPFAM" id="SSF55031">
    <property type="entry name" value="Bacterial exopeptidase dimerisation domain"/>
    <property type="match status" value="1"/>
</dbReference>
<dbReference type="Pfam" id="PF01546">
    <property type="entry name" value="Peptidase_M20"/>
    <property type="match status" value="1"/>
</dbReference>
<dbReference type="Pfam" id="PF07687">
    <property type="entry name" value="M20_dimer"/>
    <property type="match status" value="1"/>
</dbReference>
<dbReference type="PIRSF" id="PIRSF005962">
    <property type="entry name" value="Pept_M20D_amidohydro"/>
    <property type="match status" value="1"/>
</dbReference>
<evidence type="ECO:0000313" key="3">
    <source>
        <dbReference type="Proteomes" id="UP001501842"/>
    </source>
</evidence>
<sequence length="398" mass="42283">MFTHDDAAALGDELTRLRRALHREPEVGLHLPRTQERVLEALEGLPLEISTGKDLSSVTAVLRGGRPGPAVLLRADMDALPVQEDTGVDYASRLPDAMHACGHDLHVAGLVGAARLLAAHREELAGDVVFMFQPGEEGYGGAKIMIDEGLLDAAGSMPVAAYAVHVFSTGLPAGFVGTKGGTFMASSDSFDVRVVGKGGHGSSPHAACDPIPPLCEIVTALQTRVTRSINVLDPAVVTVGKLRAGTTRNVIPEDGRLEATVRTFSEQTRQDVRELVMETVEGIASAHRVKAEVDYRHDYPVTENSVDEARFALETAGELFEGRTFESPQPFLGSEDFSYVLQQVPGAMLFLSACPPVPDPSAAPVNHSPQAVFDDSVLPDAALLLATLAARRLEGTTA</sequence>
<accession>A0ABN3U9H3</accession>
<dbReference type="EMBL" id="BAAATZ010000012">
    <property type="protein sequence ID" value="GAA2727414.1"/>
    <property type="molecule type" value="Genomic_DNA"/>
</dbReference>
<comment type="caution">
    <text evidence="2">The sequence shown here is derived from an EMBL/GenBank/DDBJ whole genome shotgun (WGS) entry which is preliminary data.</text>
</comment>
<feature type="domain" description="Peptidase M20 dimerisation" evidence="1">
    <location>
        <begin position="189"/>
        <end position="282"/>
    </location>
</feature>
<evidence type="ECO:0000259" key="1">
    <source>
        <dbReference type="Pfam" id="PF07687"/>
    </source>
</evidence>
<dbReference type="NCBIfam" id="TIGR01891">
    <property type="entry name" value="amidohydrolases"/>
    <property type="match status" value="1"/>
</dbReference>
<proteinExistence type="predicted"/>
<dbReference type="PANTHER" id="PTHR11014:SF63">
    <property type="entry name" value="METALLOPEPTIDASE, PUTATIVE (AFU_ORTHOLOGUE AFUA_6G09600)-RELATED"/>
    <property type="match status" value="1"/>
</dbReference>
<evidence type="ECO:0000313" key="2">
    <source>
        <dbReference type="EMBL" id="GAA2727414.1"/>
    </source>
</evidence>
<organism evidence="2 3">
    <name type="scientific">Actinocorallia aurantiaca</name>
    <dbReference type="NCBI Taxonomy" id="46204"/>
    <lineage>
        <taxon>Bacteria</taxon>
        <taxon>Bacillati</taxon>
        <taxon>Actinomycetota</taxon>
        <taxon>Actinomycetes</taxon>
        <taxon>Streptosporangiales</taxon>
        <taxon>Thermomonosporaceae</taxon>
        <taxon>Actinocorallia</taxon>
    </lineage>
</organism>
<dbReference type="SUPFAM" id="SSF53187">
    <property type="entry name" value="Zn-dependent exopeptidases"/>
    <property type="match status" value="1"/>
</dbReference>
<dbReference type="InterPro" id="IPR002933">
    <property type="entry name" value="Peptidase_M20"/>
</dbReference>